<comment type="caution">
    <text evidence="1">The sequence shown here is derived from an EMBL/GenBank/DDBJ whole genome shotgun (WGS) entry which is preliminary data.</text>
</comment>
<accession>A0A9P6ZIK0</accession>
<evidence type="ECO:0000313" key="2">
    <source>
        <dbReference type="Proteomes" id="UP000714275"/>
    </source>
</evidence>
<proteinExistence type="predicted"/>
<gene>
    <name evidence="1" type="ORF">EV702DRAFT_1150064</name>
</gene>
<dbReference type="OrthoDB" id="3029242at2759"/>
<dbReference type="EMBL" id="JABBWD010000095">
    <property type="protein sequence ID" value="KAG1766515.1"/>
    <property type="molecule type" value="Genomic_DNA"/>
</dbReference>
<dbReference type="AlphaFoldDB" id="A0A9P6ZIK0"/>
<name>A0A9P6ZIK0_9AGAM</name>
<evidence type="ECO:0000313" key="1">
    <source>
        <dbReference type="EMBL" id="KAG1766515.1"/>
    </source>
</evidence>
<keyword evidence="2" id="KW-1185">Reference proteome</keyword>
<organism evidence="1 2">
    <name type="scientific">Suillus placidus</name>
    <dbReference type="NCBI Taxonomy" id="48579"/>
    <lineage>
        <taxon>Eukaryota</taxon>
        <taxon>Fungi</taxon>
        <taxon>Dikarya</taxon>
        <taxon>Basidiomycota</taxon>
        <taxon>Agaricomycotina</taxon>
        <taxon>Agaricomycetes</taxon>
        <taxon>Agaricomycetidae</taxon>
        <taxon>Boletales</taxon>
        <taxon>Suillineae</taxon>
        <taxon>Suillaceae</taxon>
        <taxon>Suillus</taxon>
    </lineage>
</organism>
<sequence length="64" mass="7215">MRIHPAFQPSTWEAMFRAELGNGYRDKAVALLARLQERQFPAAVCNRIRGIMIDDSVSPWAASP</sequence>
<protein>
    <submittedName>
        <fullName evidence="1">Uncharacterized protein</fullName>
    </submittedName>
</protein>
<reference evidence="1" key="1">
    <citation type="journal article" date="2020" name="New Phytol.">
        <title>Comparative genomics reveals dynamic genome evolution in host specialist ectomycorrhizal fungi.</title>
        <authorList>
            <person name="Lofgren L.A."/>
            <person name="Nguyen N.H."/>
            <person name="Vilgalys R."/>
            <person name="Ruytinx J."/>
            <person name="Liao H.L."/>
            <person name="Branco S."/>
            <person name="Kuo A."/>
            <person name="LaButti K."/>
            <person name="Lipzen A."/>
            <person name="Andreopoulos W."/>
            <person name="Pangilinan J."/>
            <person name="Riley R."/>
            <person name="Hundley H."/>
            <person name="Na H."/>
            <person name="Barry K."/>
            <person name="Grigoriev I.V."/>
            <person name="Stajich J.E."/>
            <person name="Kennedy P.G."/>
        </authorList>
    </citation>
    <scope>NUCLEOTIDE SEQUENCE</scope>
    <source>
        <strain evidence="1">DOB743</strain>
    </source>
</reference>
<dbReference type="Proteomes" id="UP000714275">
    <property type="component" value="Unassembled WGS sequence"/>
</dbReference>